<evidence type="ECO:0000313" key="1">
    <source>
        <dbReference type="EMBL" id="TGO26561.1"/>
    </source>
</evidence>
<evidence type="ECO:0000313" key="2">
    <source>
        <dbReference type="Proteomes" id="UP000297910"/>
    </source>
</evidence>
<protein>
    <submittedName>
        <fullName evidence="1">Uncharacterized protein</fullName>
    </submittedName>
</protein>
<dbReference type="AlphaFoldDB" id="A0A4Z1FXW6"/>
<proteinExistence type="predicted"/>
<name>A0A4Z1FXW6_9HELO</name>
<gene>
    <name evidence="1" type="ORF">BPAE_0057g00370</name>
</gene>
<organism evidence="1 2">
    <name type="scientific">Botrytis paeoniae</name>
    <dbReference type="NCBI Taxonomy" id="278948"/>
    <lineage>
        <taxon>Eukaryota</taxon>
        <taxon>Fungi</taxon>
        <taxon>Dikarya</taxon>
        <taxon>Ascomycota</taxon>
        <taxon>Pezizomycotina</taxon>
        <taxon>Leotiomycetes</taxon>
        <taxon>Helotiales</taxon>
        <taxon>Sclerotiniaceae</taxon>
        <taxon>Botrytis</taxon>
    </lineage>
</organism>
<dbReference type="Proteomes" id="UP000297910">
    <property type="component" value="Unassembled WGS sequence"/>
</dbReference>
<reference evidence="1 2" key="1">
    <citation type="submission" date="2017-12" db="EMBL/GenBank/DDBJ databases">
        <title>Comparative genomics of Botrytis spp.</title>
        <authorList>
            <person name="Valero-Jimenez C.A."/>
            <person name="Tapia P."/>
            <person name="Veloso J."/>
            <person name="Silva-Moreno E."/>
            <person name="Staats M."/>
            <person name="Valdes J.H."/>
            <person name="Van Kan J.A.L."/>
        </authorList>
    </citation>
    <scope>NUCLEOTIDE SEQUENCE [LARGE SCALE GENOMIC DNA]</scope>
    <source>
        <strain evidence="1 2">Bp0003</strain>
    </source>
</reference>
<sequence>MSNYIEATMQDLHSQEVNELAARLQRMSIEDTFQPNRKLGEASASKVILNPREPNAYIPPLPKKDNGNAATFEHLITT</sequence>
<dbReference type="EMBL" id="PQXI01000057">
    <property type="protein sequence ID" value="TGO26561.1"/>
    <property type="molecule type" value="Genomic_DNA"/>
</dbReference>
<keyword evidence="2" id="KW-1185">Reference proteome</keyword>
<comment type="caution">
    <text evidence="1">The sequence shown here is derived from an EMBL/GenBank/DDBJ whole genome shotgun (WGS) entry which is preliminary data.</text>
</comment>
<accession>A0A4Z1FXW6</accession>